<keyword evidence="3" id="KW-0813">Transport</keyword>
<gene>
    <name evidence="11" type="ORF">DICVIV_10995</name>
</gene>
<evidence type="ECO:0000313" key="12">
    <source>
        <dbReference type="Proteomes" id="UP000053766"/>
    </source>
</evidence>
<reference evidence="12" key="2">
    <citation type="journal article" date="2016" name="Sci. Rep.">
        <title>Dictyocaulus viviparus genome, variome and transcriptome elucidate lungworm biology and support future intervention.</title>
        <authorList>
            <person name="McNulty S.N."/>
            <person name="Strube C."/>
            <person name="Rosa B.A."/>
            <person name="Martin J.C."/>
            <person name="Tyagi R."/>
            <person name="Choi Y.J."/>
            <person name="Wang Q."/>
            <person name="Hallsworth Pepin K."/>
            <person name="Zhang X."/>
            <person name="Ozersky P."/>
            <person name="Wilson R.K."/>
            <person name="Sternberg P.W."/>
            <person name="Gasser R.B."/>
            <person name="Mitreva M."/>
        </authorList>
    </citation>
    <scope>NUCLEOTIDE SEQUENCE [LARGE SCALE GENOMIC DNA]</scope>
    <source>
        <strain evidence="12">HannoverDv2000</strain>
    </source>
</reference>
<dbReference type="PANTHER" id="PTHR14995:SF2">
    <property type="entry name" value="PROTEIN AMNIONLESS"/>
    <property type="match status" value="1"/>
</dbReference>
<dbReference type="STRING" id="29172.A0A0D8XKX4"/>
<feature type="signal peptide" evidence="10">
    <location>
        <begin position="1"/>
        <end position="18"/>
    </location>
</feature>
<keyword evidence="12" id="KW-1185">Reference proteome</keyword>
<dbReference type="PANTHER" id="PTHR14995">
    <property type="entry name" value="AMNIONLESS"/>
    <property type="match status" value="1"/>
</dbReference>
<dbReference type="GO" id="GO:0030139">
    <property type="term" value="C:endocytic vesicle"/>
    <property type="evidence" value="ECO:0007669"/>
    <property type="project" value="TreeGrafter"/>
</dbReference>
<keyword evidence="6 10" id="KW-0732">Signal</keyword>
<reference evidence="11 12" key="1">
    <citation type="submission" date="2013-11" db="EMBL/GenBank/DDBJ databases">
        <title>Draft genome of the bovine lungworm Dictyocaulus viviparus.</title>
        <authorList>
            <person name="Mitreva M."/>
        </authorList>
    </citation>
    <scope>NUCLEOTIDE SEQUENCE [LARGE SCALE GENOMIC DNA]</scope>
    <source>
        <strain evidence="11 12">HannoverDv2000</strain>
    </source>
</reference>
<dbReference type="AlphaFoldDB" id="A0A0D8XKX4"/>
<dbReference type="OrthoDB" id="1898221at2759"/>
<comment type="subcellular location">
    <subcellularLocation>
        <location evidence="1">Cell membrane</location>
        <topology evidence="1">Single-pass type I membrane protein</topology>
    </subcellularLocation>
</comment>
<evidence type="ECO:0000256" key="8">
    <source>
        <dbReference type="ARBA" id="ARBA00022989"/>
    </source>
</evidence>
<evidence type="ECO:0000256" key="5">
    <source>
        <dbReference type="ARBA" id="ARBA00022692"/>
    </source>
</evidence>
<dbReference type="GO" id="GO:0015031">
    <property type="term" value="P:protein transport"/>
    <property type="evidence" value="ECO:0007669"/>
    <property type="project" value="UniProtKB-KW"/>
</dbReference>
<accession>A0A0D8XKX4</accession>
<evidence type="ECO:0000256" key="10">
    <source>
        <dbReference type="SAM" id="SignalP"/>
    </source>
</evidence>
<name>A0A0D8XKX4_DICVI</name>
<evidence type="ECO:0000256" key="7">
    <source>
        <dbReference type="ARBA" id="ARBA00022927"/>
    </source>
</evidence>
<evidence type="ECO:0000256" key="3">
    <source>
        <dbReference type="ARBA" id="ARBA00022448"/>
    </source>
</evidence>
<organism evidence="11 12">
    <name type="scientific">Dictyocaulus viviparus</name>
    <name type="common">Bovine lungworm</name>
    <dbReference type="NCBI Taxonomy" id="29172"/>
    <lineage>
        <taxon>Eukaryota</taxon>
        <taxon>Metazoa</taxon>
        <taxon>Ecdysozoa</taxon>
        <taxon>Nematoda</taxon>
        <taxon>Chromadorea</taxon>
        <taxon>Rhabditida</taxon>
        <taxon>Rhabditina</taxon>
        <taxon>Rhabditomorpha</taxon>
        <taxon>Strongyloidea</taxon>
        <taxon>Metastrongylidae</taxon>
        <taxon>Dictyocaulus</taxon>
    </lineage>
</organism>
<keyword evidence="5" id="KW-0812">Transmembrane</keyword>
<evidence type="ECO:0000256" key="4">
    <source>
        <dbReference type="ARBA" id="ARBA00022475"/>
    </source>
</evidence>
<keyword evidence="7" id="KW-0653">Protein transport</keyword>
<keyword evidence="8" id="KW-1133">Transmembrane helix</keyword>
<keyword evidence="9" id="KW-0472">Membrane</keyword>
<feature type="chain" id="PRO_5002335994" description="Protein amnionless" evidence="10">
    <location>
        <begin position="19"/>
        <end position="194"/>
    </location>
</feature>
<dbReference type="InterPro" id="IPR026112">
    <property type="entry name" value="AMN"/>
</dbReference>
<keyword evidence="4" id="KW-1003">Cell membrane</keyword>
<dbReference type="GO" id="GO:0006898">
    <property type="term" value="P:receptor-mediated endocytosis"/>
    <property type="evidence" value="ECO:0007669"/>
    <property type="project" value="TreeGrafter"/>
</dbReference>
<sequence>MMTFTFLWLLISIQTVSTETFVFSRSTRISQLNNWLNANYPCQDDTIIFEENKKTVTFLDESIQISSIILPQVGSMIFSDNSVIGEKSRWQCTRRKSPENVFFQPNSVFPAFSDPASWSLKEQPLLHMNQVPGAKASFTSSFRRLTFDLQGDDVIFTDMGAFQIFIDDQITVNSLRFSQDWVSIEFNFHYRTDQ</sequence>
<evidence type="ECO:0000256" key="9">
    <source>
        <dbReference type="ARBA" id="ARBA00023136"/>
    </source>
</evidence>
<dbReference type="Proteomes" id="UP000053766">
    <property type="component" value="Unassembled WGS sequence"/>
</dbReference>
<dbReference type="EMBL" id="KN716602">
    <property type="protein sequence ID" value="KJH43006.1"/>
    <property type="molecule type" value="Genomic_DNA"/>
</dbReference>
<evidence type="ECO:0000256" key="6">
    <source>
        <dbReference type="ARBA" id="ARBA00022729"/>
    </source>
</evidence>
<proteinExistence type="predicted"/>
<evidence type="ECO:0000313" key="11">
    <source>
        <dbReference type="EMBL" id="KJH43006.1"/>
    </source>
</evidence>
<dbReference type="Pfam" id="PF14828">
    <property type="entry name" value="Amnionless"/>
    <property type="match status" value="1"/>
</dbReference>
<evidence type="ECO:0000256" key="2">
    <source>
        <dbReference type="ARBA" id="ARBA00021200"/>
    </source>
</evidence>
<protein>
    <recommendedName>
        <fullName evidence="2">Protein amnionless</fullName>
    </recommendedName>
</protein>
<evidence type="ECO:0000256" key="1">
    <source>
        <dbReference type="ARBA" id="ARBA00004251"/>
    </source>
</evidence>
<dbReference type="GO" id="GO:0016324">
    <property type="term" value="C:apical plasma membrane"/>
    <property type="evidence" value="ECO:0007669"/>
    <property type="project" value="TreeGrafter"/>
</dbReference>